<reference evidence="9 10" key="1">
    <citation type="submission" date="2024-01" db="EMBL/GenBank/DDBJ databases">
        <authorList>
            <consortium name="Genoscope - CEA"/>
            <person name="William W."/>
        </authorList>
    </citation>
    <scope>NUCLEOTIDE SEQUENCE [LARGE SCALE GENOMIC DNA]</scope>
    <source>
        <strain evidence="9 10">29B2s-10</strain>
    </source>
</reference>
<sequence length="899" mass="99376">MTSGDISPTSEIVTSRKRSKVSRACDACRRKKVRCDGEFSSSSNVVTKKCTNCTKNTETCTFSRVPLKRGPSKGYIRDLEEKLEHTTRPRKLSSAAANPSNPSLQSTTDNKEGLPTQLQPLPYPGSHPPAPAPKHVSVHASTHPPSSTSQPQPPNLTSSSGNNAKNQQSSSPIILPPLIGNFSQVLPSFRNGTKDVKTSNSSPSSPHNNGQLNALLNHPSQIKNKSPPIQGPFWKVPYEMPSNNHNRRSSVDSISSSNSSISGVSNVSRSRLPSLRPSVSASDTGVSDSEDDFYSSLSQSLSPRNSISSLSSLNGRINSSLGIGQSQPPAPIQGGLQQQQQQQIQSVQQQQQQHILVQPRAQVPYGQYQPQQQQVGKSNYAFIPMHSGAVDPTGHFIQQSHFPPSGGSYVQPPSSFAVQGPKFPVHTIEQNISMYYAKFHDNFPILPFNENLLKSMVDSMVADVQFRYVLDLFHLALSSINNYKTQNIKDNIDILNRALTIYPFANHGILPNDNVLVFFFSSLALINYAILLNGDIYSLGLSITVSILNDFKTLEKFVSWIRSSPASTDPDNITVFLPKIYHCLCVIDSIYSLAFGVQKAIPLSQMVIILNKNVDKLVPKVQDGCSLMNGITNLKLGTTLGKLVSLRDSKRCGETYSSSFPHESIGQASFPSHFIHVVNDKHEVLGYLEEISSFLQKSKNEKCKEDIEEILRDHQLKLGRLVKRLSSSIINLANYISTINNPHSNSSNNMMIIQNGNRQNVNNFELISPLLNVSYGQSYKLIKLSKLIIDSLTKTSNDSELNNRCLKINNDLSIAFNLLNSDLNSTYVTIPNDSNSHHHVLGSTAIVLIKNKIDQYDLNFGHLSPDSTGNMNYGIDSWQYEYSNSIMKFIEKEDIEGWF</sequence>
<gene>
    <name evidence="9" type="ORF">CAAN4_D12266</name>
</gene>
<evidence type="ECO:0000256" key="2">
    <source>
        <dbReference type="ARBA" id="ARBA00022833"/>
    </source>
</evidence>
<dbReference type="InterPro" id="IPR036864">
    <property type="entry name" value="Zn2-C6_fun-type_DNA-bd_sf"/>
</dbReference>
<keyword evidence="10" id="KW-1185">Reference proteome</keyword>
<feature type="compositionally biased region" description="Polar residues" evidence="7">
    <location>
        <begin position="161"/>
        <end position="172"/>
    </location>
</feature>
<feature type="compositionally biased region" description="Polar residues" evidence="7">
    <location>
        <begin position="210"/>
        <end position="224"/>
    </location>
</feature>
<evidence type="ECO:0000256" key="3">
    <source>
        <dbReference type="ARBA" id="ARBA00023015"/>
    </source>
</evidence>
<evidence type="ECO:0000313" key="9">
    <source>
        <dbReference type="EMBL" id="CAK7905049.1"/>
    </source>
</evidence>
<keyword evidence="4" id="KW-0238">DNA-binding</keyword>
<dbReference type="Gene3D" id="4.10.240.10">
    <property type="entry name" value="Zn(2)-C6 fungal-type DNA-binding domain"/>
    <property type="match status" value="1"/>
</dbReference>
<dbReference type="PANTHER" id="PTHR31668">
    <property type="entry name" value="GLUCOSE TRANSPORT TRANSCRIPTION REGULATOR RGT1-RELATED-RELATED"/>
    <property type="match status" value="1"/>
</dbReference>
<feature type="compositionally biased region" description="Low complexity" evidence="7">
    <location>
        <begin position="199"/>
        <end position="209"/>
    </location>
</feature>
<feature type="region of interest" description="Disordered" evidence="7">
    <location>
        <begin position="82"/>
        <end position="339"/>
    </location>
</feature>
<feature type="compositionally biased region" description="Low complexity" evidence="7">
    <location>
        <begin position="141"/>
        <end position="160"/>
    </location>
</feature>
<feature type="compositionally biased region" description="Low complexity" evidence="7">
    <location>
        <begin position="295"/>
        <end position="322"/>
    </location>
</feature>
<dbReference type="PANTHER" id="PTHR31668:SF26">
    <property type="entry name" value="GLUCOSE TRANSPORT TRANSCRIPTION REGULATOR RGT1-RELATED"/>
    <property type="match status" value="1"/>
</dbReference>
<evidence type="ECO:0000256" key="7">
    <source>
        <dbReference type="SAM" id="MobiDB-lite"/>
    </source>
</evidence>
<feature type="compositionally biased region" description="Pro residues" evidence="7">
    <location>
        <begin position="121"/>
        <end position="132"/>
    </location>
</feature>
<evidence type="ECO:0000259" key="8">
    <source>
        <dbReference type="PROSITE" id="PS50048"/>
    </source>
</evidence>
<proteinExistence type="predicted"/>
<feature type="domain" description="Zn(2)-C6 fungal-type" evidence="8">
    <location>
        <begin position="24"/>
        <end position="62"/>
    </location>
</feature>
<dbReference type="InterPro" id="IPR001138">
    <property type="entry name" value="Zn2Cys6_DnaBD"/>
</dbReference>
<keyword evidence="6" id="KW-0539">Nucleus</keyword>
<dbReference type="Pfam" id="PF00172">
    <property type="entry name" value="Zn_clus"/>
    <property type="match status" value="1"/>
</dbReference>
<evidence type="ECO:0000313" key="10">
    <source>
        <dbReference type="Proteomes" id="UP001497600"/>
    </source>
</evidence>
<name>A0ABP0EBF0_9ASCO</name>
<keyword evidence="2" id="KW-0862">Zinc</keyword>
<dbReference type="EMBL" id="OZ004256">
    <property type="protein sequence ID" value="CAK7905049.1"/>
    <property type="molecule type" value="Genomic_DNA"/>
</dbReference>
<evidence type="ECO:0000256" key="5">
    <source>
        <dbReference type="ARBA" id="ARBA00023163"/>
    </source>
</evidence>
<keyword evidence="1" id="KW-0479">Metal-binding</keyword>
<organism evidence="9 10">
    <name type="scientific">[Candida] anglica</name>
    <dbReference type="NCBI Taxonomy" id="148631"/>
    <lineage>
        <taxon>Eukaryota</taxon>
        <taxon>Fungi</taxon>
        <taxon>Dikarya</taxon>
        <taxon>Ascomycota</taxon>
        <taxon>Saccharomycotina</taxon>
        <taxon>Pichiomycetes</taxon>
        <taxon>Debaryomycetaceae</taxon>
        <taxon>Kurtzmaniella</taxon>
    </lineage>
</organism>
<dbReference type="SMART" id="SM00066">
    <property type="entry name" value="GAL4"/>
    <property type="match status" value="1"/>
</dbReference>
<dbReference type="InterPro" id="IPR050797">
    <property type="entry name" value="Carb_Metab_Trans_Reg"/>
</dbReference>
<dbReference type="Proteomes" id="UP001497600">
    <property type="component" value="Chromosome D"/>
</dbReference>
<evidence type="ECO:0000256" key="1">
    <source>
        <dbReference type="ARBA" id="ARBA00022723"/>
    </source>
</evidence>
<evidence type="ECO:0000256" key="6">
    <source>
        <dbReference type="ARBA" id="ARBA00023242"/>
    </source>
</evidence>
<dbReference type="CDD" id="cd00067">
    <property type="entry name" value="GAL4"/>
    <property type="match status" value="1"/>
</dbReference>
<evidence type="ECO:0000256" key="4">
    <source>
        <dbReference type="ARBA" id="ARBA00023125"/>
    </source>
</evidence>
<protein>
    <recommendedName>
        <fullName evidence="8">Zn(2)-C6 fungal-type domain-containing protein</fullName>
    </recommendedName>
</protein>
<accession>A0ABP0EBF0</accession>
<feature type="compositionally biased region" description="Low complexity" evidence="7">
    <location>
        <begin position="93"/>
        <end position="103"/>
    </location>
</feature>
<keyword evidence="5" id="KW-0804">Transcription</keyword>
<dbReference type="PROSITE" id="PS50048">
    <property type="entry name" value="ZN2_CY6_FUNGAL_2"/>
    <property type="match status" value="1"/>
</dbReference>
<keyword evidence="3" id="KW-0805">Transcription regulation</keyword>
<dbReference type="SUPFAM" id="SSF57701">
    <property type="entry name" value="Zn2/Cys6 DNA-binding domain"/>
    <property type="match status" value="1"/>
</dbReference>
<feature type="compositionally biased region" description="Low complexity" evidence="7">
    <location>
        <begin position="251"/>
        <end position="282"/>
    </location>
</feature>